<evidence type="ECO:0000256" key="3">
    <source>
        <dbReference type="ARBA" id="ARBA00022989"/>
    </source>
</evidence>
<dbReference type="Proteomes" id="UP000310066">
    <property type="component" value="Unassembled WGS sequence"/>
</dbReference>
<dbReference type="GO" id="GO:0016236">
    <property type="term" value="P:macroautophagy"/>
    <property type="evidence" value="ECO:0007669"/>
    <property type="project" value="TreeGrafter"/>
</dbReference>
<comment type="subcellular location">
    <subcellularLocation>
        <location evidence="1">Membrane</location>
        <topology evidence="1">Multi-pass membrane protein</topology>
    </subcellularLocation>
</comment>
<dbReference type="InterPro" id="IPR051668">
    <property type="entry name" value="ATG33"/>
</dbReference>
<protein>
    <submittedName>
        <fullName evidence="7">Uncharacterized protein</fullName>
    </submittedName>
</protein>
<evidence type="ECO:0000313" key="8">
    <source>
        <dbReference type="Proteomes" id="UP000310066"/>
    </source>
</evidence>
<evidence type="ECO:0000313" key="7">
    <source>
        <dbReference type="EMBL" id="TKA46892.1"/>
    </source>
</evidence>
<organism evidence="7 8">
    <name type="scientific">Friedmanniomyces endolithicus</name>
    <dbReference type="NCBI Taxonomy" id="329885"/>
    <lineage>
        <taxon>Eukaryota</taxon>
        <taxon>Fungi</taxon>
        <taxon>Dikarya</taxon>
        <taxon>Ascomycota</taxon>
        <taxon>Pezizomycotina</taxon>
        <taxon>Dothideomycetes</taxon>
        <taxon>Dothideomycetidae</taxon>
        <taxon>Mycosphaerellales</taxon>
        <taxon>Teratosphaeriaceae</taxon>
        <taxon>Friedmanniomyces</taxon>
    </lineage>
</organism>
<reference evidence="7 8" key="1">
    <citation type="submission" date="2017-03" db="EMBL/GenBank/DDBJ databases">
        <title>Genomes of endolithic fungi from Antarctica.</title>
        <authorList>
            <person name="Coleine C."/>
            <person name="Masonjones S."/>
            <person name="Stajich J.E."/>
        </authorList>
    </citation>
    <scope>NUCLEOTIDE SEQUENCE [LARGE SCALE GENOMIC DNA]</scope>
    <source>
        <strain evidence="7 8">CCFEE 5311</strain>
    </source>
</reference>
<evidence type="ECO:0000256" key="4">
    <source>
        <dbReference type="ARBA" id="ARBA00023136"/>
    </source>
</evidence>
<keyword evidence="2 6" id="KW-0812">Transmembrane</keyword>
<dbReference type="PANTHER" id="PTHR37278">
    <property type="entry name" value="AUTOPHAGY-RELATED PROTEIN 33-RELATED"/>
    <property type="match status" value="1"/>
</dbReference>
<keyword evidence="4 6" id="KW-0472">Membrane</keyword>
<name>A0A4U0VE04_9PEZI</name>
<evidence type="ECO:0000256" key="6">
    <source>
        <dbReference type="SAM" id="Phobius"/>
    </source>
</evidence>
<proteinExistence type="inferred from homology"/>
<feature type="transmembrane region" description="Helical" evidence="6">
    <location>
        <begin position="56"/>
        <end position="75"/>
    </location>
</feature>
<sequence>MSTSIALCKFVGTISLGLLTGVSYTLSTLTLPSLLTLPSAKPAAYTLRQTARLANLHITALSALSTLSLGLAFALSPKRIRHPYLLWTAAIAAGSGGMSFVIGDGFGKGLGKGRGKDFGMEEMGDVNGEGVERRARELQWGEVLRMGVSGVGFVMGVVGIWGDGA</sequence>
<comment type="caution">
    <text evidence="7">The sequence shown here is derived from an EMBL/GenBank/DDBJ whole genome shotgun (WGS) entry which is preliminary data.</text>
</comment>
<dbReference type="GO" id="GO:0005741">
    <property type="term" value="C:mitochondrial outer membrane"/>
    <property type="evidence" value="ECO:0007669"/>
    <property type="project" value="TreeGrafter"/>
</dbReference>
<dbReference type="AlphaFoldDB" id="A0A4U0VE04"/>
<gene>
    <name evidence="7" type="ORF">B0A54_03848</name>
</gene>
<feature type="transmembrane region" description="Helical" evidence="6">
    <location>
        <begin position="143"/>
        <end position="162"/>
    </location>
</feature>
<feature type="transmembrane region" description="Helical" evidence="6">
    <location>
        <begin position="87"/>
        <end position="106"/>
    </location>
</feature>
<accession>A0A4U0VE04</accession>
<evidence type="ECO:0000256" key="1">
    <source>
        <dbReference type="ARBA" id="ARBA00004141"/>
    </source>
</evidence>
<keyword evidence="3 6" id="KW-1133">Transmembrane helix</keyword>
<dbReference type="STRING" id="329885.A0A4U0VE04"/>
<dbReference type="GO" id="GO:0000422">
    <property type="term" value="P:autophagy of mitochondrion"/>
    <property type="evidence" value="ECO:0007669"/>
    <property type="project" value="TreeGrafter"/>
</dbReference>
<dbReference type="EMBL" id="NAJP01000007">
    <property type="protein sequence ID" value="TKA46892.1"/>
    <property type="molecule type" value="Genomic_DNA"/>
</dbReference>
<dbReference type="PANTHER" id="PTHR37278:SF1">
    <property type="entry name" value="AUTOPHAGY-RELATED PROTEIN 33-RELATED"/>
    <property type="match status" value="1"/>
</dbReference>
<evidence type="ECO:0000256" key="5">
    <source>
        <dbReference type="ARBA" id="ARBA00038013"/>
    </source>
</evidence>
<evidence type="ECO:0000256" key="2">
    <source>
        <dbReference type="ARBA" id="ARBA00022692"/>
    </source>
</evidence>
<feature type="transmembrane region" description="Helical" evidence="6">
    <location>
        <begin position="12"/>
        <end position="35"/>
    </location>
</feature>
<comment type="similarity">
    <text evidence="5">Belongs to the ATG33 family.</text>
</comment>